<dbReference type="PROSITE" id="PS50005">
    <property type="entry name" value="TPR"/>
    <property type="match status" value="1"/>
</dbReference>
<organism evidence="5 6">
    <name type="scientific">Parasponia andersonii</name>
    <name type="common">Sponia andersonii</name>
    <dbReference type="NCBI Taxonomy" id="3476"/>
    <lineage>
        <taxon>Eukaryota</taxon>
        <taxon>Viridiplantae</taxon>
        <taxon>Streptophyta</taxon>
        <taxon>Embryophyta</taxon>
        <taxon>Tracheophyta</taxon>
        <taxon>Spermatophyta</taxon>
        <taxon>Magnoliopsida</taxon>
        <taxon>eudicotyledons</taxon>
        <taxon>Gunneridae</taxon>
        <taxon>Pentapetalae</taxon>
        <taxon>rosids</taxon>
        <taxon>fabids</taxon>
        <taxon>Rosales</taxon>
        <taxon>Cannabaceae</taxon>
        <taxon>Parasponia</taxon>
    </lineage>
</organism>
<dbReference type="OrthoDB" id="65716at2759"/>
<dbReference type="Pfam" id="PF08631">
    <property type="entry name" value="SPO22"/>
    <property type="match status" value="1"/>
</dbReference>
<sequence length="961" mass="106281">MRIDEILTLELGHKHHHDSQPQSQSQSQSHHHYHHLLSQIESSINQAENLSPERPLPTTISDDLRRSLTQLAQSQSFPNSIKLLVWKLSFRLWNACVDLSNAASIRSRSSPSPSILAEEHAKLRHLAADLLSVAGGVVGVPSPEIKSASFYHKTGVIWHELRKFELASACFERATDLVSKIDANSISSAGERKLLLDLCIARSRTAWEVSDRNVVVALLNRAKSLLFGSPEHHKALANQYSVFGKSVLSKNESGALNEALRLMNEALDLYEKGLRAARTREDMLELKGLKSKTLRFISAVHLQMGEFESVIKCVKVLREEDNGDRHPSLPVLAMKAWLGLKRYVEAEKELRGMVVNKGIPEGVWVSAVEAYFQAAGTAGAETAKEVFLGLLGRCSISAGAAVRVAHRVVGNDGSSCEGSKVRAKVLADLVSDERVIALFSGEAAAKQRMAMQAVLWNCAADHFRSKDYETSAEMFEKSMLYVPYDIENRILRGKGFRVLGLCHLGLSRLDQALEYINEAEKLEPNIASAFLKFKIYLQKNDQSGAMNQIQAMIACSDFSPDFLSLSAHEAIACHVLPVAVAALSNLLNFYVTGKSMPTAEVVVLRTLVTILSQEPNNEQEVLKFVKRGFNRASELGPDCFFGKGEVGRREWNWFAVSSWNFGIKSGKEMKFQLCADFLRLASEFYGLLVDGQGQVDGNNVMVCKSLILSVSAILASENQRKIVLTDVEVKQTVELLDRAGKLLRSISVGTRLNDDQVNSIEADLFFVYTLCAYNIQGRLNDLGSQLLLVKNFASSKACEPKYLLQIGLNALQGPLNHEVAAFALNECLTALLSSPLPEYQSVALIVRKLIAVANVRRGDADDDAVYGMYKQAYRIIVGLKDGEYPIEEGKWLATTAWNRAALPVRLGQIDVAKKWMNIGLELAMRVPGMESYRASMEDFVGGFEKELCVQNIGKNVPQLIV</sequence>
<feature type="repeat" description="TPR" evidence="3">
    <location>
        <begin position="493"/>
        <end position="526"/>
    </location>
</feature>
<dbReference type="InterPro" id="IPR011990">
    <property type="entry name" value="TPR-like_helical_dom_sf"/>
</dbReference>
<dbReference type="InterPro" id="IPR039057">
    <property type="entry name" value="Spo22/ZIP4"/>
</dbReference>
<dbReference type="PANTHER" id="PTHR40375:SF2">
    <property type="entry name" value="SPORULATION-SPECIFIC PROTEIN 22"/>
    <property type="match status" value="1"/>
</dbReference>
<evidence type="ECO:0000313" key="5">
    <source>
        <dbReference type="EMBL" id="PON75150.1"/>
    </source>
</evidence>
<name>A0A2P5DPD4_PARAD</name>
<feature type="region of interest" description="Disordered" evidence="4">
    <location>
        <begin position="11"/>
        <end position="32"/>
    </location>
</feature>
<keyword evidence="3" id="KW-0802">TPR repeat</keyword>
<dbReference type="Proteomes" id="UP000237105">
    <property type="component" value="Unassembled WGS sequence"/>
</dbReference>
<accession>A0A2P5DPD4</accession>
<proteinExistence type="predicted"/>
<comment type="caution">
    <text evidence="5">The sequence shown here is derived from an EMBL/GenBank/DDBJ whole genome shotgun (WGS) entry which is preliminary data.</text>
</comment>
<dbReference type="STRING" id="3476.A0A2P5DPD4"/>
<evidence type="ECO:0000256" key="3">
    <source>
        <dbReference type="PROSITE-ProRule" id="PRU00339"/>
    </source>
</evidence>
<evidence type="ECO:0000256" key="1">
    <source>
        <dbReference type="ARBA" id="ARBA00023254"/>
    </source>
</evidence>
<dbReference type="GO" id="GO:0090173">
    <property type="term" value="P:regulation of synaptonemal complex assembly"/>
    <property type="evidence" value="ECO:0007669"/>
    <property type="project" value="InterPro"/>
</dbReference>
<gene>
    <name evidence="5" type="ORF">PanWU01x14_045020</name>
</gene>
<protein>
    <recommendedName>
        <fullName evidence="2">Protein ZIP4 homolog</fullName>
    </recommendedName>
</protein>
<evidence type="ECO:0000256" key="4">
    <source>
        <dbReference type="SAM" id="MobiDB-lite"/>
    </source>
</evidence>
<dbReference type="InterPro" id="IPR019734">
    <property type="entry name" value="TPR_rpt"/>
</dbReference>
<reference evidence="6" key="1">
    <citation type="submission" date="2016-06" db="EMBL/GenBank/DDBJ databases">
        <title>Parallel loss of symbiosis genes in relatives of nitrogen-fixing non-legume Parasponia.</title>
        <authorList>
            <person name="Van Velzen R."/>
            <person name="Holmer R."/>
            <person name="Bu F."/>
            <person name="Rutten L."/>
            <person name="Van Zeijl A."/>
            <person name="Liu W."/>
            <person name="Santuari L."/>
            <person name="Cao Q."/>
            <person name="Sharma T."/>
            <person name="Shen D."/>
            <person name="Roswanjaya Y."/>
            <person name="Wardhani T."/>
            <person name="Kalhor M.S."/>
            <person name="Jansen J."/>
            <person name="Van den Hoogen J."/>
            <person name="Gungor B."/>
            <person name="Hartog M."/>
            <person name="Hontelez J."/>
            <person name="Verver J."/>
            <person name="Yang W.-C."/>
            <person name="Schijlen E."/>
            <person name="Repin R."/>
            <person name="Schilthuizen M."/>
            <person name="Schranz E."/>
            <person name="Heidstra R."/>
            <person name="Miyata K."/>
            <person name="Fedorova E."/>
            <person name="Kohlen W."/>
            <person name="Bisseling T."/>
            <person name="Smit S."/>
            <person name="Geurts R."/>
        </authorList>
    </citation>
    <scope>NUCLEOTIDE SEQUENCE [LARGE SCALE GENOMIC DNA]</scope>
    <source>
        <strain evidence="6">cv. WU1-14</strain>
    </source>
</reference>
<dbReference type="EMBL" id="JXTB01000025">
    <property type="protein sequence ID" value="PON75150.1"/>
    <property type="molecule type" value="Genomic_DNA"/>
</dbReference>
<dbReference type="GO" id="GO:0051321">
    <property type="term" value="P:meiotic cell cycle"/>
    <property type="evidence" value="ECO:0007669"/>
    <property type="project" value="UniProtKB-KW"/>
</dbReference>
<dbReference type="PANTHER" id="PTHR40375">
    <property type="entry name" value="SPORULATION-SPECIFIC PROTEIN 22"/>
    <property type="match status" value="1"/>
</dbReference>
<dbReference type="SUPFAM" id="SSF48452">
    <property type="entry name" value="TPR-like"/>
    <property type="match status" value="1"/>
</dbReference>
<evidence type="ECO:0000313" key="6">
    <source>
        <dbReference type="Proteomes" id="UP000237105"/>
    </source>
</evidence>
<dbReference type="Gene3D" id="1.25.40.10">
    <property type="entry name" value="Tetratricopeptide repeat domain"/>
    <property type="match status" value="2"/>
</dbReference>
<dbReference type="SMART" id="SM00028">
    <property type="entry name" value="TPR"/>
    <property type="match status" value="3"/>
</dbReference>
<keyword evidence="6" id="KW-1185">Reference proteome</keyword>
<dbReference type="AlphaFoldDB" id="A0A2P5DPD4"/>
<keyword evidence="1" id="KW-0469">Meiosis</keyword>
<evidence type="ECO:0000256" key="2">
    <source>
        <dbReference type="ARBA" id="ARBA00031845"/>
    </source>
</evidence>
<dbReference type="InterPro" id="IPR013940">
    <property type="entry name" value="Spo22/ZIP4/TEX11"/>
</dbReference>